<dbReference type="Gene3D" id="2.60.120.620">
    <property type="entry name" value="q2cbj1_9rhob like domain"/>
    <property type="match status" value="1"/>
</dbReference>
<name>A0ABR1GAP5_AURAN</name>
<organism evidence="2 3">
    <name type="scientific">Aureococcus anophagefferens</name>
    <name type="common">Harmful bloom alga</name>
    <dbReference type="NCBI Taxonomy" id="44056"/>
    <lineage>
        <taxon>Eukaryota</taxon>
        <taxon>Sar</taxon>
        <taxon>Stramenopiles</taxon>
        <taxon>Ochrophyta</taxon>
        <taxon>Pelagophyceae</taxon>
        <taxon>Pelagomonadales</taxon>
        <taxon>Pelagomonadaceae</taxon>
        <taxon>Aureococcus</taxon>
    </lineage>
</organism>
<proteinExistence type="predicted"/>
<gene>
    <name evidence="2" type="primary">EXTL2</name>
    <name evidence="2" type="ORF">SO694_00006351</name>
</gene>
<dbReference type="InterPro" id="IPR051961">
    <property type="entry name" value="Fungal_Metabolite_Diox"/>
</dbReference>
<accession>A0ABR1GAP5</accession>
<dbReference type="EMBL" id="JBBJCI010000038">
    <property type="protein sequence ID" value="KAK7250112.1"/>
    <property type="molecule type" value="Genomic_DNA"/>
</dbReference>
<evidence type="ECO:0000313" key="2">
    <source>
        <dbReference type="EMBL" id="KAK7250112.1"/>
    </source>
</evidence>
<evidence type="ECO:0000256" key="1">
    <source>
        <dbReference type="SAM" id="MobiDB-lite"/>
    </source>
</evidence>
<sequence length="445" mass="46672">MVVELGPAFAASLPPAATSAAAFTRRLSDGERDGEAPSEATVAWCAATLEREGVCVLENVVSVPRADELHEAWAASWAALAKIYEPCAAMYDGRYSGVAPRFAELAPRGPRRVAMSTFSSPATVANGVLGAVMRRSLGDDATCFVENTIVSLPGSRDQRIHCDAGHLFDPADVGVLPAHHHSCFLALVDQTAATGNTAFAPGTHRSEAGGHESKRPGRPLPPDAAFVDAYLERGACAIFDSRLYHRGRGNASAAPRPIYGLMWAKPWFAAESYYGDDSIGVDERGAVGVYATRDLGAFGDVFRVDHAWTFGGGDAFVEAAMAADASVAAYVAATLWPAAGGRGAFGADDIRDAMGDKVQTYYVAGAPGEPPAAAHFLPDVVGANLGEAALDGEPNACLSGAFLDAPDAACSFLWLCRDVDAGEELLLPHGTLDSMVDAYRRTRAH</sequence>
<dbReference type="PANTHER" id="PTHR37563">
    <property type="entry name" value="PHYTANOYL-COA DIOXYGENASE FAMILY PROTEIN (AFU_ORTHOLOGUE AFUA_2G03330)"/>
    <property type="match status" value="1"/>
</dbReference>
<protein>
    <submittedName>
        <fullName evidence="2">Glucuronosyl-N-acetylglucosaminyl-proteoglycan 4-alpha-N-acetylglucosaminyltransferase</fullName>
    </submittedName>
</protein>
<reference evidence="2 3" key="1">
    <citation type="submission" date="2024-03" db="EMBL/GenBank/DDBJ databases">
        <title>Aureococcus anophagefferens CCMP1851 and Kratosvirus quantuckense: Draft genome of a second virus-susceptible host strain in the model system.</title>
        <authorList>
            <person name="Chase E."/>
            <person name="Truchon A.R."/>
            <person name="Schepens W."/>
            <person name="Wilhelm S.W."/>
        </authorList>
    </citation>
    <scope>NUCLEOTIDE SEQUENCE [LARGE SCALE GENOMIC DNA]</scope>
    <source>
        <strain evidence="2 3">CCMP1851</strain>
    </source>
</reference>
<feature type="region of interest" description="Disordered" evidence="1">
    <location>
        <begin position="198"/>
        <end position="221"/>
    </location>
</feature>
<dbReference type="SUPFAM" id="SSF51197">
    <property type="entry name" value="Clavaminate synthase-like"/>
    <property type="match status" value="1"/>
</dbReference>
<dbReference type="Pfam" id="PF05721">
    <property type="entry name" value="PhyH"/>
    <property type="match status" value="1"/>
</dbReference>
<dbReference type="InterPro" id="IPR008775">
    <property type="entry name" value="Phytyl_CoA_dOase-like"/>
</dbReference>
<dbReference type="PANTHER" id="PTHR37563:SF2">
    <property type="entry name" value="PHYTANOYL-COA DIOXYGENASE FAMILY PROTEIN (AFU_ORTHOLOGUE AFUA_2G03330)"/>
    <property type="match status" value="1"/>
</dbReference>
<feature type="compositionally biased region" description="Basic and acidic residues" evidence="1">
    <location>
        <begin position="204"/>
        <end position="215"/>
    </location>
</feature>
<comment type="caution">
    <text evidence="2">The sequence shown here is derived from an EMBL/GenBank/DDBJ whole genome shotgun (WGS) entry which is preliminary data.</text>
</comment>
<evidence type="ECO:0000313" key="3">
    <source>
        <dbReference type="Proteomes" id="UP001363151"/>
    </source>
</evidence>
<keyword evidence="3" id="KW-1185">Reference proteome</keyword>
<dbReference type="Proteomes" id="UP001363151">
    <property type="component" value="Unassembled WGS sequence"/>
</dbReference>